<evidence type="ECO:0000256" key="7">
    <source>
        <dbReference type="SAM" id="Phobius"/>
    </source>
</evidence>
<feature type="transmembrane region" description="Helical" evidence="7">
    <location>
        <begin position="29"/>
        <end position="54"/>
    </location>
</feature>
<evidence type="ECO:0000259" key="8">
    <source>
        <dbReference type="Pfam" id="PF20684"/>
    </source>
</evidence>
<keyword evidence="3 7" id="KW-1133">Transmembrane helix</keyword>
<reference evidence="9" key="1">
    <citation type="submission" date="2022-10" db="EMBL/GenBank/DDBJ databases">
        <title>Tapping the CABI collections for fungal endophytes: first genome assemblies for Collariella, Neodidymelliopsis, Ascochyta clinopodiicola, Didymella pomorum, Didymosphaeria variabile, Neocosmospora piperis and Neocucurbitaria cava.</title>
        <authorList>
            <person name="Hill R."/>
        </authorList>
    </citation>
    <scope>NUCLEOTIDE SEQUENCE</scope>
    <source>
        <strain evidence="9">IMI 355091</strain>
    </source>
</reference>
<dbReference type="EMBL" id="JAPEVA010000028">
    <property type="protein sequence ID" value="KAJ4406273.1"/>
    <property type="molecule type" value="Genomic_DNA"/>
</dbReference>
<keyword evidence="10" id="KW-1185">Reference proteome</keyword>
<dbReference type="Proteomes" id="UP001140510">
    <property type="component" value="Unassembled WGS sequence"/>
</dbReference>
<evidence type="ECO:0000256" key="2">
    <source>
        <dbReference type="ARBA" id="ARBA00022692"/>
    </source>
</evidence>
<dbReference type="PANTHER" id="PTHR33048">
    <property type="entry name" value="PTH11-LIKE INTEGRAL MEMBRANE PROTEIN (AFU_ORTHOLOGUE AFUA_5G11245)"/>
    <property type="match status" value="1"/>
</dbReference>
<protein>
    <recommendedName>
        <fullName evidence="8">Rhodopsin domain-containing protein</fullName>
    </recommendedName>
</protein>
<proteinExistence type="inferred from homology"/>
<evidence type="ECO:0000313" key="9">
    <source>
        <dbReference type="EMBL" id="KAJ4406273.1"/>
    </source>
</evidence>
<evidence type="ECO:0000256" key="4">
    <source>
        <dbReference type="ARBA" id="ARBA00023136"/>
    </source>
</evidence>
<gene>
    <name evidence="9" type="ORF">N0V91_004727</name>
</gene>
<evidence type="ECO:0000256" key="3">
    <source>
        <dbReference type="ARBA" id="ARBA00022989"/>
    </source>
</evidence>
<name>A0A9W9D7X9_9PLEO</name>
<feature type="domain" description="Rhodopsin" evidence="8">
    <location>
        <begin position="38"/>
        <end position="102"/>
    </location>
</feature>
<dbReference type="PANTHER" id="PTHR33048:SF124">
    <property type="entry name" value="INTEGRAL MEMBRANE PROTEIN"/>
    <property type="match status" value="1"/>
</dbReference>
<comment type="subcellular location">
    <subcellularLocation>
        <location evidence="1">Membrane</location>
        <topology evidence="1">Multi-pass membrane protein</topology>
    </subcellularLocation>
</comment>
<evidence type="ECO:0000256" key="5">
    <source>
        <dbReference type="ARBA" id="ARBA00038359"/>
    </source>
</evidence>
<evidence type="ECO:0000256" key="1">
    <source>
        <dbReference type="ARBA" id="ARBA00004141"/>
    </source>
</evidence>
<dbReference type="InterPro" id="IPR049326">
    <property type="entry name" value="Rhodopsin_dom_fungi"/>
</dbReference>
<comment type="caution">
    <text evidence="9">The sequence shown here is derived from an EMBL/GenBank/DDBJ whole genome shotgun (WGS) entry which is preliminary data.</text>
</comment>
<feature type="region of interest" description="Disordered" evidence="6">
    <location>
        <begin position="115"/>
        <end position="244"/>
    </location>
</feature>
<feature type="compositionally biased region" description="Basic and acidic residues" evidence="6">
    <location>
        <begin position="115"/>
        <end position="128"/>
    </location>
</feature>
<comment type="similarity">
    <text evidence="5">Belongs to the SAT4 family.</text>
</comment>
<feature type="compositionally biased region" description="Basic and acidic residues" evidence="6">
    <location>
        <begin position="143"/>
        <end position="156"/>
    </location>
</feature>
<evidence type="ECO:0000313" key="10">
    <source>
        <dbReference type="Proteomes" id="UP001140510"/>
    </source>
</evidence>
<evidence type="ECO:0000256" key="6">
    <source>
        <dbReference type="SAM" id="MobiDB-lite"/>
    </source>
</evidence>
<dbReference type="OrthoDB" id="444631at2759"/>
<dbReference type="GO" id="GO:0016020">
    <property type="term" value="C:membrane"/>
    <property type="evidence" value="ECO:0007669"/>
    <property type="project" value="UniProtKB-SubCell"/>
</dbReference>
<accession>A0A9W9D7X9</accession>
<keyword evidence="4 7" id="KW-0472">Membrane</keyword>
<dbReference type="Pfam" id="PF20684">
    <property type="entry name" value="Fung_rhodopsin"/>
    <property type="match status" value="1"/>
</dbReference>
<organism evidence="9 10">
    <name type="scientific">Didymella pomorum</name>
    <dbReference type="NCBI Taxonomy" id="749634"/>
    <lineage>
        <taxon>Eukaryota</taxon>
        <taxon>Fungi</taxon>
        <taxon>Dikarya</taxon>
        <taxon>Ascomycota</taxon>
        <taxon>Pezizomycotina</taxon>
        <taxon>Dothideomycetes</taxon>
        <taxon>Pleosporomycetidae</taxon>
        <taxon>Pleosporales</taxon>
        <taxon>Pleosporineae</taxon>
        <taxon>Didymellaceae</taxon>
        <taxon>Didymella</taxon>
    </lineage>
</organism>
<dbReference type="InterPro" id="IPR052337">
    <property type="entry name" value="SAT4-like"/>
</dbReference>
<sequence length="244" mass="26571">MSASSGYMAEPPNGRVRLTINAPNIHKELAAVGVTTTIFALGTLIGTIIVYAIATRRTTLLNPLMTSKDYTWAAVEQFQWCFAEVNLTIVCACARALKPFFARYLFGLLSSHFRSDNRDHESSKDTDPKFPPTIGSHKYGRSGSDKVVSEMQWRDDVSEDTSTNKRGGNDDEARLWKGNTSDKLAHACDASAGRSKTVDGPSMGDYGRSGASSPAPDAASRGDTLRYDTSKRIHVTSETSVTYS</sequence>
<feature type="compositionally biased region" description="Low complexity" evidence="6">
    <location>
        <begin position="208"/>
        <end position="222"/>
    </location>
</feature>
<dbReference type="AlphaFoldDB" id="A0A9W9D7X9"/>
<keyword evidence="2 7" id="KW-0812">Transmembrane</keyword>